<accession>A0A0L0F643</accession>
<protein>
    <submittedName>
        <fullName evidence="2">Uncharacterized protein</fullName>
    </submittedName>
</protein>
<dbReference type="Proteomes" id="UP000054560">
    <property type="component" value="Unassembled WGS sequence"/>
</dbReference>
<name>A0A0L0F643_9EUKA</name>
<dbReference type="AlphaFoldDB" id="A0A0L0F643"/>
<keyword evidence="3" id="KW-1185">Reference proteome</keyword>
<proteinExistence type="predicted"/>
<reference evidence="2 3" key="1">
    <citation type="submission" date="2011-02" db="EMBL/GenBank/DDBJ databases">
        <title>The Genome Sequence of Sphaeroforma arctica JP610.</title>
        <authorList>
            <consortium name="The Broad Institute Genome Sequencing Platform"/>
            <person name="Russ C."/>
            <person name="Cuomo C."/>
            <person name="Young S.K."/>
            <person name="Zeng Q."/>
            <person name="Gargeya S."/>
            <person name="Alvarado L."/>
            <person name="Berlin A."/>
            <person name="Chapman S.B."/>
            <person name="Chen Z."/>
            <person name="Freedman E."/>
            <person name="Gellesch M."/>
            <person name="Goldberg J."/>
            <person name="Griggs A."/>
            <person name="Gujja S."/>
            <person name="Heilman E."/>
            <person name="Heiman D."/>
            <person name="Howarth C."/>
            <person name="Mehta T."/>
            <person name="Neiman D."/>
            <person name="Pearson M."/>
            <person name="Roberts A."/>
            <person name="Saif S."/>
            <person name="Shea T."/>
            <person name="Shenoy N."/>
            <person name="Sisk P."/>
            <person name="Stolte C."/>
            <person name="Sykes S."/>
            <person name="White J."/>
            <person name="Yandava C."/>
            <person name="Burger G."/>
            <person name="Gray M.W."/>
            <person name="Holland P.W.H."/>
            <person name="King N."/>
            <person name="Lang F.B.F."/>
            <person name="Roger A.J."/>
            <person name="Ruiz-Trillo I."/>
            <person name="Haas B."/>
            <person name="Nusbaum C."/>
            <person name="Birren B."/>
        </authorList>
    </citation>
    <scope>NUCLEOTIDE SEQUENCE [LARGE SCALE GENOMIC DNA]</scope>
    <source>
        <strain evidence="2 3">JP610</strain>
    </source>
</reference>
<dbReference type="EMBL" id="KQ247660">
    <property type="protein sequence ID" value="KNC72051.1"/>
    <property type="molecule type" value="Genomic_DNA"/>
</dbReference>
<feature type="region of interest" description="Disordered" evidence="1">
    <location>
        <begin position="80"/>
        <end position="102"/>
    </location>
</feature>
<feature type="compositionally biased region" description="Polar residues" evidence="1">
    <location>
        <begin position="36"/>
        <end position="51"/>
    </location>
</feature>
<gene>
    <name evidence="2" type="ORF">SARC_15401</name>
</gene>
<evidence type="ECO:0000313" key="3">
    <source>
        <dbReference type="Proteomes" id="UP000054560"/>
    </source>
</evidence>
<feature type="non-terminal residue" evidence="2">
    <location>
        <position position="119"/>
    </location>
</feature>
<evidence type="ECO:0000256" key="1">
    <source>
        <dbReference type="SAM" id="MobiDB-lite"/>
    </source>
</evidence>
<dbReference type="RefSeq" id="XP_014145953.1">
    <property type="nucleotide sequence ID" value="XM_014290478.1"/>
</dbReference>
<dbReference type="GeneID" id="25915905"/>
<feature type="region of interest" description="Disordered" evidence="1">
    <location>
        <begin position="1"/>
        <end position="51"/>
    </location>
</feature>
<evidence type="ECO:0000313" key="2">
    <source>
        <dbReference type="EMBL" id="KNC72051.1"/>
    </source>
</evidence>
<sequence>MTQGFADDSSSDGDGPETAERAEALASRRRSSQRSNPRYSQPFLQRTPLTTNRLLAETTRYNADRRKDIQYDIGSLSDFIAEDDDDGEATSGSESDAPVQKRWDQGRAVVWARLILRDA</sequence>
<organism evidence="2 3">
    <name type="scientific">Sphaeroforma arctica JP610</name>
    <dbReference type="NCBI Taxonomy" id="667725"/>
    <lineage>
        <taxon>Eukaryota</taxon>
        <taxon>Ichthyosporea</taxon>
        <taxon>Ichthyophonida</taxon>
        <taxon>Sphaeroforma</taxon>
    </lineage>
</organism>